<dbReference type="OrthoDB" id="597829at2"/>
<dbReference type="HOGENOM" id="CLU_1937128_0_0_10"/>
<proteinExistence type="predicted"/>
<protein>
    <submittedName>
        <fullName evidence="1">Uncharacterized protein</fullName>
    </submittedName>
</protein>
<sequence length="133" mass="14978">MIQTLLQEKYPIYTLELDKAETSCKTVDDILARYKERIDANPMIRYIGVFDHYAHTSSLAEGVIAPGIRDAKNILFCFGKELPHPGVLAVRPRSIGVVELENSFVITFLEAPNPAANEAMESWTKQLKDIKDI</sequence>
<dbReference type="KEGG" id="cli:Clim_0151"/>
<evidence type="ECO:0000313" key="1">
    <source>
        <dbReference type="EMBL" id="ACD89250.1"/>
    </source>
</evidence>
<dbReference type="RefSeq" id="WP_012465131.1">
    <property type="nucleotide sequence ID" value="NC_010803.1"/>
</dbReference>
<organism evidence="1 2">
    <name type="scientific">Chlorobium limicola (strain DSM 245 / NBRC 103803 / 6330)</name>
    <dbReference type="NCBI Taxonomy" id="290315"/>
    <lineage>
        <taxon>Bacteria</taxon>
        <taxon>Pseudomonadati</taxon>
        <taxon>Chlorobiota</taxon>
        <taxon>Chlorobiia</taxon>
        <taxon>Chlorobiales</taxon>
        <taxon>Chlorobiaceae</taxon>
        <taxon>Chlorobium/Pelodictyon group</taxon>
        <taxon>Chlorobium</taxon>
    </lineage>
</organism>
<dbReference type="AlphaFoldDB" id="B3EEB6"/>
<gene>
    <name evidence="1" type="ordered locus">Clim_0151</name>
</gene>
<accession>B3EEB6</accession>
<evidence type="ECO:0000313" key="2">
    <source>
        <dbReference type="Proteomes" id="UP000008841"/>
    </source>
</evidence>
<dbReference type="Pfam" id="PF21651">
    <property type="entry name" value="DUF6858"/>
    <property type="match status" value="1"/>
</dbReference>
<dbReference type="eggNOG" id="ENOG5031Y5N">
    <property type="taxonomic scope" value="Bacteria"/>
</dbReference>
<dbReference type="Proteomes" id="UP000008841">
    <property type="component" value="Chromosome"/>
</dbReference>
<dbReference type="EMBL" id="CP001097">
    <property type="protein sequence ID" value="ACD89250.1"/>
    <property type="molecule type" value="Genomic_DNA"/>
</dbReference>
<reference evidence="1 2" key="1">
    <citation type="submission" date="2008-05" db="EMBL/GenBank/DDBJ databases">
        <title>Complete sequence of Chlorobium limicola DSM 245.</title>
        <authorList>
            <consortium name="US DOE Joint Genome Institute"/>
            <person name="Lucas S."/>
            <person name="Copeland A."/>
            <person name="Lapidus A."/>
            <person name="Glavina del Rio T."/>
            <person name="Dalin E."/>
            <person name="Tice H."/>
            <person name="Bruce D."/>
            <person name="Goodwin L."/>
            <person name="Pitluck S."/>
            <person name="Schmutz J."/>
            <person name="Larimer F."/>
            <person name="Land M."/>
            <person name="Hauser L."/>
            <person name="Kyrpides N."/>
            <person name="Ovchinnikova G."/>
            <person name="Zhao F."/>
            <person name="Li T."/>
            <person name="Liu Z."/>
            <person name="Overmann J."/>
            <person name="Bryant D.A."/>
            <person name="Richardson P."/>
        </authorList>
    </citation>
    <scope>NUCLEOTIDE SEQUENCE [LARGE SCALE GENOMIC DNA]</scope>
    <source>
        <strain evidence="2">DSM 245 / NBRC 103803 / 6330</strain>
    </source>
</reference>
<dbReference type="InterPro" id="IPR049204">
    <property type="entry name" value="DUF6858"/>
</dbReference>
<name>B3EEB6_CHLL2</name>
<dbReference type="STRING" id="290315.Clim_0151"/>